<protein>
    <recommendedName>
        <fullName evidence="4">RRM domain-containing protein</fullName>
    </recommendedName>
</protein>
<dbReference type="AlphaFoldDB" id="A0A9W8AP86"/>
<feature type="region of interest" description="Disordered" evidence="1">
    <location>
        <begin position="66"/>
        <end position="94"/>
    </location>
</feature>
<keyword evidence="3" id="KW-1185">Reference proteome</keyword>
<dbReference type="InterPro" id="IPR035979">
    <property type="entry name" value="RBD_domain_sf"/>
</dbReference>
<dbReference type="InterPro" id="IPR012677">
    <property type="entry name" value="Nucleotide-bd_a/b_plait_sf"/>
</dbReference>
<gene>
    <name evidence="2" type="ORF">IWQ62_004722</name>
</gene>
<name>A0A9W8AP86_9FUNG</name>
<sequence>MPNNLILRLATSIKSGLCPGYQVGLGFWGSPFLSGSGGVPLARGCPPTGFKPPAIQLTRHYSTSGGLPVTPNIPPASTTHLGERKGKKKQFRKKYKSVSPQTMATNWQKPVPSATSEIQYSSDDIFSATGKRKPPSRFIFVDNFPPTTTPADFRYLAHRIGMNPARIVDIYFRYDRFFCPLHKAVLEFDTTAAAVTYVTKNAHYKLAGVPFRMTFVSGKIDEQRLRPDEIDNASGRSVLVHGFPNQTTVEDVRECFRSYEIVTMAVPGVIRLPTHPPQVQATRFIVHLADNREAERLVREMHNSSYHNSTTGGYHVIKTFILY</sequence>
<evidence type="ECO:0008006" key="4">
    <source>
        <dbReference type="Google" id="ProtNLM"/>
    </source>
</evidence>
<dbReference type="CDD" id="cd00590">
    <property type="entry name" value="RRM_SF"/>
    <property type="match status" value="2"/>
</dbReference>
<evidence type="ECO:0000313" key="3">
    <source>
        <dbReference type="Proteomes" id="UP001150925"/>
    </source>
</evidence>
<dbReference type="GO" id="GO:0003676">
    <property type="term" value="F:nucleic acid binding"/>
    <property type="evidence" value="ECO:0007669"/>
    <property type="project" value="InterPro"/>
</dbReference>
<evidence type="ECO:0000313" key="2">
    <source>
        <dbReference type="EMBL" id="KAJ1959161.1"/>
    </source>
</evidence>
<dbReference type="OrthoDB" id="5541797at2759"/>
<organism evidence="2 3">
    <name type="scientific">Dispira parvispora</name>
    <dbReference type="NCBI Taxonomy" id="1520584"/>
    <lineage>
        <taxon>Eukaryota</taxon>
        <taxon>Fungi</taxon>
        <taxon>Fungi incertae sedis</taxon>
        <taxon>Zoopagomycota</taxon>
        <taxon>Kickxellomycotina</taxon>
        <taxon>Dimargaritomycetes</taxon>
        <taxon>Dimargaritales</taxon>
        <taxon>Dimargaritaceae</taxon>
        <taxon>Dispira</taxon>
    </lineage>
</organism>
<reference evidence="2" key="1">
    <citation type="submission" date="2022-07" db="EMBL/GenBank/DDBJ databases">
        <title>Phylogenomic reconstructions and comparative analyses of Kickxellomycotina fungi.</title>
        <authorList>
            <person name="Reynolds N.K."/>
            <person name="Stajich J.E."/>
            <person name="Barry K."/>
            <person name="Grigoriev I.V."/>
            <person name="Crous P."/>
            <person name="Smith M.E."/>
        </authorList>
    </citation>
    <scope>NUCLEOTIDE SEQUENCE</scope>
    <source>
        <strain evidence="2">RSA 1196</strain>
    </source>
</reference>
<feature type="compositionally biased region" description="Basic residues" evidence="1">
    <location>
        <begin position="85"/>
        <end position="94"/>
    </location>
</feature>
<proteinExistence type="predicted"/>
<evidence type="ECO:0000256" key="1">
    <source>
        <dbReference type="SAM" id="MobiDB-lite"/>
    </source>
</evidence>
<dbReference type="SUPFAM" id="SSF54928">
    <property type="entry name" value="RNA-binding domain, RBD"/>
    <property type="match status" value="1"/>
</dbReference>
<dbReference type="EMBL" id="JANBPY010001665">
    <property type="protein sequence ID" value="KAJ1959161.1"/>
    <property type="molecule type" value="Genomic_DNA"/>
</dbReference>
<accession>A0A9W8AP86</accession>
<dbReference type="Proteomes" id="UP001150925">
    <property type="component" value="Unassembled WGS sequence"/>
</dbReference>
<comment type="caution">
    <text evidence="2">The sequence shown here is derived from an EMBL/GenBank/DDBJ whole genome shotgun (WGS) entry which is preliminary data.</text>
</comment>
<dbReference type="Gene3D" id="3.30.70.330">
    <property type="match status" value="1"/>
</dbReference>